<proteinExistence type="predicted"/>
<accession>A0A1T4P206</accession>
<dbReference type="AlphaFoldDB" id="A0A1T4P206"/>
<dbReference type="GO" id="GO:0008270">
    <property type="term" value="F:zinc ion binding"/>
    <property type="evidence" value="ECO:0007669"/>
    <property type="project" value="InterPro"/>
</dbReference>
<feature type="binding site" evidence="2">
    <location>
        <begin position="208"/>
        <end position="210"/>
    </location>
    <ligand>
        <name>dihydroxyacetone phosphate</name>
        <dbReference type="ChEBI" id="CHEBI:57642"/>
    </ligand>
</feature>
<dbReference type="PANTHER" id="PTHR30304">
    <property type="entry name" value="D-TAGATOSE-1,6-BISPHOSPHATE ALDOLASE"/>
    <property type="match status" value="1"/>
</dbReference>
<gene>
    <name evidence="4" type="ORF">SAMN02745191_1834</name>
</gene>
<dbReference type="EMBL" id="FUWY01000005">
    <property type="protein sequence ID" value="SJZ85296.1"/>
    <property type="molecule type" value="Genomic_DNA"/>
</dbReference>
<organism evidence="4 5">
    <name type="scientific">Anaerorhabdus furcosa</name>
    <dbReference type="NCBI Taxonomy" id="118967"/>
    <lineage>
        <taxon>Bacteria</taxon>
        <taxon>Bacillati</taxon>
        <taxon>Bacillota</taxon>
        <taxon>Erysipelotrichia</taxon>
        <taxon>Erysipelotrichales</taxon>
        <taxon>Erysipelotrichaceae</taxon>
        <taxon>Anaerorhabdus</taxon>
    </lineage>
</organism>
<dbReference type="NCBIfam" id="TIGR00167">
    <property type="entry name" value="cbbA"/>
    <property type="match status" value="1"/>
</dbReference>
<feature type="binding site" evidence="3">
    <location>
        <position position="133"/>
    </location>
    <ligand>
        <name>Zn(2+)</name>
        <dbReference type="ChEBI" id="CHEBI:29105"/>
        <label>2</label>
    </ligand>
</feature>
<dbReference type="InterPro" id="IPR013785">
    <property type="entry name" value="Aldolase_TIM"/>
</dbReference>
<feature type="binding site" evidence="2">
    <location>
        <position position="180"/>
    </location>
    <ligand>
        <name>dihydroxyacetone phosphate</name>
        <dbReference type="ChEBI" id="CHEBI:57642"/>
    </ligand>
</feature>
<comment type="cofactor">
    <cofactor evidence="3">
        <name>Zn(2+)</name>
        <dbReference type="ChEBI" id="CHEBI:29105"/>
    </cofactor>
    <text evidence="3">Binds 2 Zn(2+) ions per subunit. One is catalytic and the other provides a structural contribution.</text>
</comment>
<sequence>MLVNSKEILSKAKQEGYAVPAPDFIDLDSARSYVQGAEKEGKPIILSFAQAHSNVISLEEAALIGKYIAENSVVPIVLHLDHGTDIEFIKKGIDLGFTSVMIDASMDTFDENVRKTKEVVAYAHPRNVTVEAEIGHVGSGDNYENHDHTDSIYTEVHEAIKFVGLTDVDSLAVSIGTAHGKYKGIPQINFERLNELKDAVSVPLVLHGGSGSGDDNLKRCAHNGISKINIFTDFLVGAMNEINEKKPTEYFDLKVCANDGMKKVLEHYFKVFSK</sequence>
<feature type="binding site" evidence="2">
    <location>
        <begin position="229"/>
        <end position="232"/>
    </location>
    <ligand>
        <name>dihydroxyacetone phosphate</name>
        <dbReference type="ChEBI" id="CHEBI:57642"/>
    </ligand>
</feature>
<feature type="binding site" evidence="3">
    <location>
        <position position="207"/>
    </location>
    <ligand>
        <name>Zn(2+)</name>
        <dbReference type="ChEBI" id="CHEBI:29105"/>
        <label>1</label>
        <note>catalytic</note>
    </ligand>
</feature>
<dbReference type="Gene3D" id="3.20.20.70">
    <property type="entry name" value="Aldolase class I"/>
    <property type="match status" value="1"/>
</dbReference>
<dbReference type="InterPro" id="IPR050246">
    <property type="entry name" value="Class_II_FBP_aldolase"/>
</dbReference>
<feature type="binding site" evidence="3">
    <location>
        <position position="179"/>
    </location>
    <ligand>
        <name>Zn(2+)</name>
        <dbReference type="ChEBI" id="CHEBI:29105"/>
        <label>1</label>
        <note>catalytic</note>
    </ligand>
</feature>
<dbReference type="Pfam" id="PF01116">
    <property type="entry name" value="F_bP_aldolase"/>
    <property type="match status" value="1"/>
</dbReference>
<dbReference type="STRING" id="118967.SAMN02745191_1834"/>
<feature type="binding site" evidence="3">
    <location>
        <position position="103"/>
    </location>
    <ligand>
        <name>Zn(2+)</name>
        <dbReference type="ChEBI" id="CHEBI:29105"/>
        <label>2</label>
    </ligand>
</feature>
<evidence type="ECO:0000313" key="5">
    <source>
        <dbReference type="Proteomes" id="UP000243297"/>
    </source>
</evidence>
<evidence type="ECO:0000256" key="1">
    <source>
        <dbReference type="PIRSR" id="PIRSR001359-1"/>
    </source>
</evidence>
<evidence type="ECO:0000313" key="4">
    <source>
        <dbReference type="EMBL" id="SJZ85296.1"/>
    </source>
</evidence>
<dbReference type="PANTHER" id="PTHR30304:SF0">
    <property type="entry name" value="D-TAGATOSE-1,6-BISPHOSPHATE ALDOLASE SUBUNIT GATY-RELATED"/>
    <property type="match status" value="1"/>
</dbReference>
<dbReference type="Proteomes" id="UP000243297">
    <property type="component" value="Unassembled WGS sequence"/>
</dbReference>
<feature type="active site" description="Proton donor" evidence="1">
    <location>
        <position position="81"/>
    </location>
</feature>
<dbReference type="SUPFAM" id="SSF51569">
    <property type="entry name" value="Aldolase"/>
    <property type="match status" value="1"/>
</dbReference>
<dbReference type="InterPro" id="IPR000771">
    <property type="entry name" value="FBA_II"/>
</dbReference>
<evidence type="ECO:0000256" key="2">
    <source>
        <dbReference type="PIRSR" id="PIRSR001359-2"/>
    </source>
</evidence>
<name>A0A1T4P206_9FIRM</name>
<protein>
    <submittedName>
        <fullName evidence="4">Fructose-bisphosphate aldolase, class II</fullName>
    </submittedName>
</protein>
<dbReference type="PIRSF" id="PIRSF001359">
    <property type="entry name" value="F_bP_aldolase_II"/>
    <property type="match status" value="1"/>
</dbReference>
<keyword evidence="5" id="KW-1185">Reference proteome</keyword>
<reference evidence="5" key="1">
    <citation type="submission" date="2017-02" db="EMBL/GenBank/DDBJ databases">
        <authorList>
            <person name="Varghese N."/>
            <person name="Submissions S."/>
        </authorList>
    </citation>
    <scope>NUCLEOTIDE SEQUENCE [LARGE SCALE GENOMIC DNA]</scope>
    <source>
        <strain evidence="5">ATCC 25662</strain>
    </source>
</reference>
<evidence type="ECO:0000256" key="3">
    <source>
        <dbReference type="PIRSR" id="PIRSR001359-3"/>
    </source>
</evidence>
<keyword evidence="3" id="KW-0862">Zinc</keyword>
<dbReference type="GO" id="GO:0005975">
    <property type="term" value="P:carbohydrate metabolic process"/>
    <property type="evidence" value="ECO:0007669"/>
    <property type="project" value="InterPro"/>
</dbReference>
<keyword evidence="3" id="KW-0479">Metal-binding</keyword>
<dbReference type="OrthoDB" id="9803995at2"/>
<feature type="binding site" evidence="3">
    <location>
        <position position="82"/>
    </location>
    <ligand>
        <name>Zn(2+)</name>
        <dbReference type="ChEBI" id="CHEBI:29105"/>
        <label>1</label>
        <note>catalytic</note>
    </ligand>
</feature>
<dbReference type="CDD" id="cd00947">
    <property type="entry name" value="TBP_aldolase_IIB"/>
    <property type="match status" value="1"/>
</dbReference>
<dbReference type="GO" id="GO:0016832">
    <property type="term" value="F:aldehyde-lyase activity"/>
    <property type="evidence" value="ECO:0007669"/>
    <property type="project" value="InterPro"/>
</dbReference>
<dbReference type="RefSeq" id="WP_078712240.1">
    <property type="nucleotide sequence ID" value="NZ_FUWY01000005.1"/>
</dbReference>